<evidence type="ECO:0000313" key="3">
    <source>
        <dbReference type="Proteomes" id="UP000886653"/>
    </source>
</evidence>
<name>A0A9P6NDA3_9BASI</name>
<organism evidence="2 3">
    <name type="scientific">Cronartium quercuum f. sp. fusiforme G11</name>
    <dbReference type="NCBI Taxonomy" id="708437"/>
    <lineage>
        <taxon>Eukaryota</taxon>
        <taxon>Fungi</taxon>
        <taxon>Dikarya</taxon>
        <taxon>Basidiomycota</taxon>
        <taxon>Pucciniomycotina</taxon>
        <taxon>Pucciniomycetes</taxon>
        <taxon>Pucciniales</taxon>
        <taxon>Coleosporiaceae</taxon>
        <taxon>Cronartium</taxon>
    </lineage>
</organism>
<comment type="caution">
    <text evidence="2">The sequence shown here is derived from an EMBL/GenBank/DDBJ whole genome shotgun (WGS) entry which is preliminary data.</text>
</comment>
<evidence type="ECO:0000256" key="1">
    <source>
        <dbReference type="SAM" id="Phobius"/>
    </source>
</evidence>
<keyword evidence="1" id="KW-1133">Transmembrane helix</keyword>
<keyword evidence="1" id="KW-0472">Membrane</keyword>
<dbReference type="OrthoDB" id="3183258at2759"/>
<accession>A0A9P6NDA3</accession>
<keyword evidence="1" id="KW-0812">Transmembrane</keyword>
<feature type="transmembrane region" description="Helical" evidence="1">
    <location>
        <begin position="254"/>
        <end position="274"/>
    </location>
</feature>
<reference evidence="2" key="1">
    <citation type="submission" date="2013-11" db="EMBL/GenBank/DDBJ databases">
        <title>Genome sequence of the fusiform rust pathogen reveals effectors for host alternation and coevolution with pine.</title>
        <authorList>
            <consortium name="DOE Joint Genome Institute"/>
            <person name="Smith K."/>
            <person name="Pendleton A."/>
            <person name="Kubisiak T."/>
            <person name="Anderson C."/>
            <person name="Salamov A."/>
            <person name="Aerts A."/>
            <person name="Riley R."/>
            <person name="Clum A."/>
            <person name="Lindquist E."/>
            <person name="Ence D."/>
            <person name="Campbell M."/>
            <person name="Kronenberg Z."/>
            <person name="Feau N."/>
            <person name="Dhillon B."/>
            <person name="Hamelin R."/>
            <person name="Burleigh J."/>
            <person name="Smith J."/>
            <person name="Yandell M."/>
            <person name="Nelson C."/>
            <person name="Grigoriev I."/>
            <person name="Davis J."/>
        </authorList>
    </citation>
    <scope>NUCLEOTIDE SEQUENCE</scope>
    <source>
        <strain evidence="2">G11</strain>
    </source>
</reference>
<keyword evidence="3" id="KW-1185">Reference proteome</keyword>
<feature type="transmembrane region" description="Helical" evidence="1">
    <location>
        <begin position="126"/>
        <end position="144"/>
    </location>
</feature>
<dbReference type="Proteomes" id="UP000886653">
    <property type="component" value="Unassembled WGS sequence"/>
</dbReference>
<gene>
    <name evidence="2" type="ORF">CROQUDRAFT_673841</name>
</gene>
<feature type="transmembrane region" description="Helical" evidence="1">
    <location>
        <begin position="164"/>
        <end position="197"/>
    </location>
</feature>
<feature type="transmembrane region" description="Helical" evidence="1">
    <location>
        <begin position="218"/>
        <end position="242"/>
    </location>
</feature>
<dbReference type="EMBL" id="MU167366">
    <property type="protein sequence ID" value="KAG0141918.1"/>
    <property type="molecule type" value="Genomic_DNA"/>
</dbReference>
<evidence type="ECO:0000313" key="2">
    <source>
        <dbReference type="EMBL" id="KAG0141918.1"/>
    </source>
</evidence>
<protein>
    <submittedName>
        <fullName evidence="2">Uncharacterized protein</fullName>
    </submittedName>
</protein>
<feature type="transmembrane region" description="Helical" evidence="1">
    <location>
        <begin position="20"/>
        <end position="40"/>
    </location>
</feature>
<dbReference type="AlphaFoldDB" id="A0A9P6NDA3"/>
<proteinExistence type="predicted"/>
<sequence>MEPTQPLVTQTEQNMFNVQMAPIAVSISCYLSGVVFWQFGEFWIVRAERVPRITVVSAVMVMVLHTAQVSLELWTLFDWSTTSIFGEPYSFSLYECLETFLTLCPTLVVQYHFSRLVYALIGRPRWWILLVGFLNSSTIVGGIGSAKQFMMLTIRDGLHGTIPLIFHSSLLGFYILWLVSGCVCDVLISMILSVYMCQKRAKAKTPTIRSILGQLISSTIKTFTLSSASAFISVACVIVPRFLSDHAGVPLLKLHMAAFVSNLLLSRIYIISFCK</sequence>
<feature type="transmembrane region" description="Helical" evidence="1">
    <location>
        <begin position="91"/>
        <end position="114"/>
    </location>
</feature>
<feature type="transmembrane region" description="Helical" evidence="1">
    <location>
        <begin position="52"/>
        <end position="71"/>
    </location>
</feature>